<keyword evidence="4" id="KW-1185">Reference proteome</keyword>
<dbReference type="Pfam" id="PF13960">
    <property type="entry name" value="DUF4218"/>
    <property type="match status" value="1"/>
</dbReference>
<dbReference type="Pfam" id="PF02992">
    <property type="entry name" value="Transposase_21"/>
    <property type="match status" value="1"/>
</dbReference>
<dbReference type="PANTHER" id="PTHR10775">
    <property type="entry name" value="OS08G0208400 PROTEIN"/>
    <property type="match status" value="1"/>
</dbReference>
<dbReference type="InterPro" id="IPR025312">
    <property type="entry name" value="DUF4216"/>
</dbReference>
<evidence type="ECO:0000259" key="1">
    <source>
        <dbReference type="Pfam" id="PF13952"/>
    </source>
</evidence>
<feature type="domain" description="Transposase-associated" evidence="3">
    <location>
        <begin position="87"/>
        <end position="133"/>
    </location>
</feature>
<feature type="domain" description="DUF4216" evidence="1">
    <location>
        <begin position="960"/>
        <end position="1028"/>
    </location>
</feature>
<dbReference type="RefSeq" id="XP_027337178.1">
    <property type="nucleotide sequence ID" value="XM_027481377.1"/>
</dbReference>
<proteinExistence type="predicted"/>
<dbReference type="InterPro" id="IPR004242">
    <property type="entry name" value="Transposase_21"/>
</dbReference>
<dbReference type="Pfam" id="PF13952">
    <property type="entry name" value="DUF4216"/>
    <property type="match status" value="1"/>
</dbReference>
<evidence type="ECO:0000259" key="3">
    <source>
        <dbReference type="Pfam" id="PF13963"/>
    </source>
</evidence>
<feature type="domain" description="DUF4218" evidence="2">
    <location>
        <begin position="726"/>
        <end position="827"/>
    </location>
</feature>
<dbReference type="InterPro" id="IPR029480">
    <property type="entry name" value="Transpos_assoc"/>
</dbReference>
<dbReference type="GeneID" id="113850852"/>
<evidence type="ECO:0000313" key="4">
    <source>
        <dbReference type="Proteomes" id="UP000694853"/>
    </source>
</evidence>
<sequence length="1074" mass="123446">MYAIPFNIAPQMQPMADIGPQTRVDAASTSHRGSCTPIASVEIPEVALSSAKRLGKETGYSKESIAGPSNKGSTGCVSSEILKLNANNDMNGKFFCPCVNCCNGSRLELDVIREHLLCDGFLKNYTRWIWHGENIDIPTVSIETPTQTFTQEIDMDDQLEEMICDVGPKSFKRAHMYESLCSDSEKPLYPNCTKFTRLSAILRLFNLKARNGWSDKSFTELLELLKEMLPEGNTLPSRNYKAKKVLCPMGLEYKKIHGCPNDCMLYHGEYEGLHQCPRCGLSRYKKKQDDSDYDVSTKDPPTKVLWYLPIVPRLKRLFANVDNAKLMRWHEDERKCDGQLRHPADCLQWKKIDSMFPHFSKEPRNVRLGLATDGMNPFGNLSTKHSSWPVLLVIYNLPPWLCMKRKYVILSMMISGPRQPGNDIDVYLTPLVEDLKMLWEKGIDVYDGYSCESFKLHAMLFFTINDFPAYGNLCRYSVKGHKACPICEEDTCYHQLVNWKKTVYLGHRRFLQPNHPYRRLKKAFNGCQEYSIAPTALTGEQVYDRVKNLNVVLRKSKKQPKEKNIWKKRLIFFYLPYWKVLDVRHCIEVMHVEKNVCDSVIGTLLNLKGKTKDGLKSCLDLQLMGIREQLYPQPMGKRTYLSPACHTLSKMEKTSFCESLRGVKVPYGYSSNVKSLVSMKDLKLVGLKSHDCHVLMQQFLPIAIRDVLPKNVRQVIIRLCLFFNGICSKVINPQKLDDLENEAILILCQLEMYFPPSFMVHLIIHLVREVRLCGPVFLRWMYPVERYMKILKGYVKNQDRPEASIIERYIAEEAIEFCTEYMSQAESIGIPNTRHEGRTAGKGTIGIKLKSMMREEVLQAHLYILNNTDEVLPYLNAHKDLVKTNNPRMPEKWVLNEHNKTFIEWFKMNVGTDLSAQDGKSTMQNSGVMIVAQSMHFSTKNDNNPITASTCYFEVIEDIWEVDYGPFRVPVFKCEWVDSNSGVKIDELGFTLVNLNKVGHKEEPFIMAFQVKQVFYVTDPSNKRWSIVLQGRSNNVNEEFGDLSNIIDTPSLSTRVLTFNEDNVDDVYATRDDH</sequence>
<dbReference type="InterPro" id="IPR025452">
    <property type="entry name" value="DUF4218"/>
</dbReference>
<name>A0A8B8K2D2_ABRPR</name>
<evidence type="ECO:0000259" key="2">
    <source>
        <dbReference type="Pfam" id="PF13960"/>
    </source>
</evidence>
<evidence type="ECO:0000313" key="5">
    <source>
        <dbReference type="RefSeq" id="XP_027337178.1"/>
    </source>
</evidence>
<gene>
    <name evidence="5" type="primary">LOC113850852</name>
</gene>
<accession>A0A8B8K2D2</accession>
<dbReference type="Proteomes" id="UP000694853">
    <property type="component" value="Unplaced"/>
</dbReference>
<dbReference type="PANTHER" id="PTHR10775:SF182">
    <property type="entry name" value="TRANSPOSON, EN_SPM-LIKE, TRANSPOSASE-ASSOCIATED DOMAIN PROTEIN-RELATED"/>
    <property type="match status" value="1"/>
</dbReference>
<organism evidence="4 5">
    <name type="scientific">Abrus precatorius</name>
    <name type="common">Indian licorice</name>
    <name type="synonym">Glycine abrus</name>
    <dbReference type="NCBI Taxonomy" id="3816"/>
    <lineage>
        <taxon>Eukaryota</taxon>
        <taxon>Viridiplantae</taxon>
        <taxon>Streptophyta</taxon>
        <taxon>Embryophyta</taxon>
        <taxon>Tracheophyta</taxon>
        <taxon>Spermatophyta</taxon>
        <taxon>Magnoliopsida</taxon>
        <taxon>eudicotyledons</taxon>
        <taxon>Gunneridae</taxon>
        <taxon>Pentapetalae</taxon>
        <taxon>rosids</taxon>
        <taxon>fabids</taxon>
        <taxon>Fabales</taxon>
        <taxon>Fabaceae</taxon>
        <taxon>Papilionoideae</taxon>
        <taxon>50 kb inversion clade</taxon>
        <taxon>NPAAA clade</taxon>
        <taxon>indigoferoid/millettioid clade</taxon>
        <taxon>Abreae</taxon>
        <taxon>Abrus</taxon>
    </lineage>
</organism>
<dbReference type="AlphaFoldDB" id="A0A8B8K2D2"/>
<protein>
    <submittedName>
        <fullName evidence="5">Uncharacterized protein LOC113850852</fullName>
    </submittedName>
</protein>
<reference evidence="5" key="2">
    <citation type="submission" date="2025-08" db="UniProtKB">
        <authorList>
            <consortium name="RefSeq"/>
        </authorList>
    </citation>
    <scope>IDENTIFICATION</scope>
    <source>
        <tissue evidence="5">Young leaves</tissue>
    </source>
</reference>
<dbReference type="OrthoDB" id="1934442at2759"/>
<dbReference type="Pfam" id="PF13963">
    <property type="entry name" value="Transpos_assoc"/>
    <property type="match status" value="1"/>
</dbReference>
<reference evidence="4" key="1">
    <citation type="journal article" date="2019" name="Toxins">
        <title>Detection of Abrin-Like and Prepropulchellin-Like Toxin Genes and Transcripts Using Whole Genome Sequencing and Full-Length Transcript Sequencing of Abrus precatorius.</title>
        <authorList>
            <person name="Hovde B.T."/>
            <person name="Daligault H.E."/>
            <person name="Hanschen E.R."/>
            <person name="Kunde Y.A."/>
            <person name="Johnson M.B."/>
            <person name="Starkenburg S.R."/>
            <person name="Johnson S.L."/>
        </authorList>
    </citation>
    <scope>NUCLEOTIDE SEQUENCE [LARGE SCALE GENOMIC DNA]</scope>
</reference>
<dbReference type="KEGG" id="aprc:113850852"/>